<feature type="transmembrane region" description="Helical" evidence="2">
    <location>
        <begin position="92"/>
        <end position="116"/>
    </location>
</feature>
<keyword evidence="2" id="KW-1133">Transmembrane helix</keyword>
<evidence type="ECO:0000256" key="1">
    <source>
        <dbReference type="SAM" id="MobiDB-lite"/>
    </source>
</evidence>
<dbReference type="AlphaFoldDB" id="A0A9N8HV23"/>
<accession>A0A9N8HV23</accession>
<dbReference type="Proteomes" id="UP001153069">
    <property type="component" value="Unassembled WGS sequence"/>
</dbReference>
<keyword evidence="4" id="KW-1185">Reference proteome</keyword>
<gene>
    <name evidence="3" type="ORF">SEMRO_1854_G301840.1</name>
</gene>
<name>A0A9N8HV23_9STRA</name>
<keyword evidence="2" id="KW-0472">Membrane</keyword>
<evidence type="ECO:0000313" key="3">
    <source>
        <dbReference type="EMBL" id="CAB9526602.1"/>
    </source>
</evidence>
<sequence length="234" mass="26876">MDHQQSDRRTSWLQKKTWSNMSFKVSLEGNSSRRTSTFTMNSQPSQRRNRKEQVMRLITTQAALYSFSYLLTESSNIAVSIAYYTSDPVGSVPVWVLQYALITIPLQGFWNCLIYFRPRFLKWKEERAEKMDATRRTETGGDTQQFPAQNALGYAPASTVNSCPNVEEGKQEEAEFDETIDEETSTVLPNLCMEDFDEAEIHSQLAIELNNSKLASSEYMTTCKEQEEQPEQKS</sequence>
<protein>
    <submittedName>
        <fullName evidence="3">Uncharacterized protein</fullName>
    </submittedName>
</protein>
<organism evidence="3 4">
    <name type="scientific">Seminavis robusta</name>
    <dbReference type="NCBI Taxonomy" id="568900"/>
    <lineage>
        <taxon>Eukaryota</taxon>
        <taxon>Sar</taxon>
        <taxon>Stramenopiles</taxon>
        <taxon>Ochrophyta</taxon>
        <taxon>Bacillariophyta</taxon>
        <taxon>Bacillariophyceae</taxon>
        <taxon>Bacillariophycidae</taxon>
        <taxon>Naviculales</taxon>
        <taxon>Naviculaceae</taxon>
        <taxon>Seminavis</taxon>
    </lineage>
</organism>
<evidence type="ECO:0000256" key="2">
    <source>
        <dbReference type="SAM" id="Phobius"/>
    </source>
</evidence>
<proteinExistence type="predicted"/>
<feature type="compositionally biased region" description="Polar residues" evidence="1">
    <location>
        <begin position="28"/>
        <end position="46"/>
    </location>
</feature>
<keyword evidence="2" id="KW-0812">Transmembrane</keyword>
<feature type="region of interest" description="Disordered" evidence="1">
    <location>
        <begin position="28"/>
        <end position="51"/>
    </location>
</feature>
<comment type="caution">
    <text evidence="3">The sequence shown here is derived from an EMBL/GenBank/DDBJ whole genome shotgun (WGS) entry which is preliminary data.</text>
</comment>
<reference evidence="3" key="1">
    <citation type="submission" date="2020-06" db="EMBL/GenBank/DDBJ databases">
        <authorList>
            <consortium name="Plant Systems Biology data submission"/>
        </authorList>
    </citation>
    <scope>NUCLEOTIDE SEQUENCE</scope>
    <source>
        <strain evidence="3">D6</strain>
    </source>
</reference>
<dbReference type="EMBL" id="CAICTM010001852">
    <property type="protein sequence ID" value="CAB9526602.1"/>
    <property type="molecule type" value="Genomic_DNA"/>
</dbReference>
<evidence type="ECO:0000313" key="4">
    <source>
        <dbReference type="Proteomes" id="UP001153069"/>
    </source>
</evidence>